<organism evidence="4 5">
    <name type="scientific">Paludisphaera mucosa</name>
    <dbReference type="NCBI Taxonomy" id="3030827"/>
    <lineage>
        <taxon>Bacteria</taxon>
        <taxon>Pseudomonadati</taxon>
        <taxon>Planctomycetota</taxon>
        <taxon>Planctomycetia</taxon>
        <taxon>Isosphaerales</taxon>
        <taxon>Isosphaeraceae</taxon>
        <taxon>Paludisphaera</taxon>
    </lineage>
</organism>
<evidence type="ECO:0000256" key="1">
    <source>
        <dbReference type="SAM" id="MobiDB-lite"/>
    </source>
</evidence>
<keyword evidence="2" id="KW-0732">Signal</keyword>
<protein>
    <submittedName>
        <fullName evidence="4">DUF6298 domain-containing protein</fullName>
    </submittedName>
</protein>
<feature type="domain" description="DUF6298" evidence="3">
    <location>
        <begin position="118"/>
        <end position="271"/>
    </location>
</feature>
<dbReference type="Pfam" id="PF19815">
    <property type="entry name" value="DUF6298"/>
    <property type="match status" value="1"/>
</dbReference>
<accession>A0ABT6F9T0</accession>
<dbReference type="EMBL" id="JARRAG010000002">
    <property type="protein sequence ID" value="MDG3004344.1"/>
    <property type="molecule type" value="Genomic_DNA"/>
</dbReference>
<comment type="caution">
    <text evidence="4">The sequence shown here is derived from an EMBL/GenBank/DDBJ whole genome shotgun (WGS) entry which is preliminary data.</text>
</comment>
<gene>
    <name evidence="4" type="ORF">PZE19_11205</name>
</gene>
<evidence type="ECO:0000313" key="4">
    <source>
        <dbReference type="EMBL" id="MDG3004344.1"/>
    </source>
</evidence>
<dbReference type="RefSeq" id="WP_277860702.1">
    <property type="nucleotide sequence ID" value="NZ_JARRAG010000002.1"/>
</dbReference>
<dbReference type="InterPro" id="IPR046265">
    <property type="entry name" value="DUF6298"/>
</dbReference>
<feature type="signal peptide" evidence="2">
    <location>
        <begin position="1"/>
        <end position="22"/>
    </location>
</feature>
<dbReference type="Gene3D" id="3.20.20.80">
    <property type="entry name" value="Glycosidases"/>
    <property type="match status" value="1"/>
</dbReference>
<keyword evidence="5" id="KW-1185">Reference proteome</keyword>
<dbReference type="InterPro" id="IPR017853">
    <property type="entry name" value="GH"/>
</dbReference>
<name>A0ABT6F9T0_9BACT</name>
<sequence>MKWLTIGLFALGPAFLSPALAAADGPATGPLKVHPSNPRYFADASGRAVFLTGSHTWANLQDQGPESSSPPFDFARYLDFLSERNHNVIRLWAWEQARWAPWSDGKGSNPADWFIAPNPYARTGPGTALDGKPRFDLSRFDEAYFDRLRTRVRQAGERGIYVSVMLFQGWSASKAWLGGTPWRGHPYHPDNNVQRFNGNKHGDSGPALDDPQVRERQAAYIRKVVDTLNDLDNVLYEVTNEGGDKNWDWFVVDAVHAHEKTRPRQHPVGLTGHGSESNDEMTASPADWFSPGSKDWPDLEIDPRAVDGRKVSLLDTDHVFGVGGDPQWVWKAFLRGHNILFMDPYDDPAWTPILAAQGVGVRDAEACRRAMGHARRYASRIDLAASRPAGELVSTSFALAVPGREYLAYLPDGGPATIDVSAAKGRLVVEWMHPTTGRITPGEPVEGGAIRTLKPPFAGAAVVYLKTSP</sequence>
<evidence type="ECO:0000259" key="3">
    <source>
        <dbReference type="Pfam" id="PF19815"/>
    </source>
</evidence>
<evidence type="ECO:0000256" key="2">
    <source>
        <dbReference type="SAM" id="SignalP"/>
    </source>
</evidence>
<evidence type="ECO:0000313" key="5">
    <source>
        <dbReference type="Proteomes" id="UP001216907"/>
    </source>
</evidence>
<reference evidence="4 5" key="1">
    <citation type="submission" date="2023-03" db="EMBL/GenBank/DDBJ databases">
        <title>Paludisphaera mucosa sp. nov. a novel planctomycete from northern fen.</title>
        <authorList>
            <person name="Ivanova A."/>
        </authorList>
    </citation>
    <scope>NUCLEOTIDE SEQUENCE [LARGE SCALE GENOMIC DNA]</scope>
    <source>
        <strain evidence="4 5">Pla2</strain>
    </source>
</reference>
<proteinExistence type="predicted"/>
<feature type="region of interest" description="Disordered" evidence="1">
    <location>
        <begin position="261"/>
        <end position="283"/>
    </location>
</feature>
<feature type="chain" id="PRO_5046704907" evidence="2">
    <location>
        <begin position="23"/>
        <end position="469"/>
    </location>
</feature>
<dbReference type="SUPFAM" id="SSF51445">
    <property type="entry name" value="(Trans)glycosidases"/>
    <property type="match status" value="1"/>
</dbReference>
<dbReference type="Proteomes" id="UP001216907">
    <property type="component" value="Unassembled WGS sequence"/>
</dbReference>